<feature type="non-terminal residue" evidence="2">
    <location>
        <position position="1"/>
    </location>
</feature>
<proteinExistence type="predicted"/>
<name>A0ABP0RZX6_9DINO</name>
<evidence type="ECO:0000313" key="3">
    <source>
        <dbReference type="Proteomes" id="UP001642484"/>
    </source>
</evidence>
<gene>
    <name evidence="2" type="ORF">CCMP2556_LOCUS49424</name>
</gene>
<evidence type="ECO:0000313" key="2">
    <source>
        <dbReference type="EMBL" id="CAK9105635.1"/>
    </source>
</evidence>
<reference evidence="2 3" key="1">
    <citation type="submission" date="2024-02" db="EMBL/GenBank/DDBJ databases">
        <authorList>
            <person name="Chen Y."/>
            <person name="Shah S."/>
            <person name="Dougan E. K."/>
            <person name="Thang M."/>
            <person name="Chan C."/>
        </authorList>
    </citation>
    <scope>NUCLEOTIDE SEQUENCE [LARGE SCALE GENOMIC DNA]</scope>
</reference>
<evidence type="ECO:0000256" key="1">
    <source>
        <dbReference type="SAM" id="MobiDB-lite"/>
    </source>
</evidence>
<dbReference type="Proteomes" id="UP001642484">
    <property type="component" value="Unassembled WGS sequence"/>
</dbReference>
<feature type="region of interest" description="Disordered" evidence="1">
    <location>
        <begin position="106"/>
        <end position="152"/>
    </location>
</feature>
<protein>
    <submittedName>
        <fullName evidence="2">Uncharacterized protein</fullName>
    </submittedName>
</protein>
<sequence length="152" mass="16194">RVVAAPSSLFSIQCAMSHHAGASNKAALEKDLGELKAIVNSLRSMSHVVGLKMTKIHESAVDSDEKSRKVSQAVVSKLEPLAEQIKNYVTHFEVELRKAISDVEQMDANGTTDLKLPGIEKRNEASAVASASLGSPGSSPTRSSPPEKLSFP</sequence>
<accession>A0ABP0RZX6</accession>
<dbReference type="EMBL" id="CAXAMN010026773">
    <property type="protein sequence ID" value="CAK9105635.1"/>
    <property type="molecule type" value="Genomic_DNA"/>
</dbReference>
<feature type="non-terminal residue" evidence="2">
    <location>
        <position position="152"/>
    </location>
</feature>
<organism evidence="2 3">
    <name type="scientific">Durusdinium trenchii</name>
    <dbReference type="NCBI Taxonomy" id="1381693"/>
    <lineage>
        <taxon>Eukaryota</taxon>
        <taxon>Sar</taxon>
        <taxon>Alveolata</taxon>
        <taxon>Dinophyceae</taxon>
        <taxon>Suessiales</taxon>
        <taxon>Symbiodiniaceae</taxon>
        <taxon>Durusdinium</taxon>
    </lineage>
</organism>
<comment type="caution">
    <text evidence="2">The sequence shown here is derived from an EMBL/GenBank/DDBJ whole genome shotgun (WGS) entry which is preliminary data.</text>
</comment>
<keyword evidence="3" id="KW-1185">Reference proteome</keyword>
<feature type="compositionally biased region" description="Low complexity" evidence="1">
    <location>
        <begin position="125"/>
        <end position="146"/>
    </location>
</feature>